<feature type="coiled-coil region" evidence="8">
    <location>
        <begin position="361"/>
        <end position="395"/>
    </location>
</feature>
<dbReference type="InterPro" id="IPR005467">
    <property type="entry name" value="His_kinase_dom"/>
</dbReference>
<keyword evidence="9" id="KW-1133">Transmembrane helix</keyword>
<dbReference type="PROSITE" id="PS50109">
    <property type="entry name" value="HIS_KIN"/>
    <property type="match status" value="1"/>
</dbReference>
<keyword evidence="6" id="KW-0804">Transcription</keyword>
<dbReference type="PANTHER" id="PTHR43547">
    <property type="entry name" value="TWO-COMPONENT HISTIDINE KINASE"/>
    <property type="match status" value="1"/>
</dbReference>
<dbReference type="PROSITE" id="PS00041">
    <property type="entry name" value="HTH_ARAC_FAMILY_1"/>
    <property type="match status" value="1"/>
</dbReference>
<dbReference type="CDD" id="cd17574">
    <property type="entry name" value="REC_OmpR"/>
    <property type="match status" value="1"/>
</dbReference>
<dbReference type="InterPro" id="IPR009057">
    <property type="entry name" value="Homeodomain-like_sf"/>
</dbReference>
<dbReference type="RefSeq" id="WP_191710166.1">
    <property type="nucleotide sequence ID" value="NZ_JACSPQ010000006.1"/>
</dbReference>
<dbReference type="InterPro" id="IPR036097">
    <property type="entry name" value="HisK_dim/P_sf"/>
</dbReference>
<dbReference type="PROSITE" id="PS01124">
    <property type="entry name" value="HTH_ARAC_FAMILY_2"/>
    <property type="match status" value="1"/>
</dbReference>
<dbReference type="Pfam" id="PF12833">
    <property type="entry name" value="HTH_18"/>
    <property type="match status" value="1"/>
</dbReference>
<evidence type="ECO:0000256" key="6">
    <source>
        <dbReference type="ARBA" id="ARBA00023163"/>
    </source>
</evidence>
<dbReference type="SUPFAM" id="SSF55874">
    <property type="entry name" value="ATPase domain of HSP90 chaperone/DNA topoisomerase II/histidine kinase"/>
    <property type="match status" value="1"/>
</dbReference>
<dbReference type="InterPro" id="IPR003661">
    <property type="entry name" value="HisK_dim/P_dom"/>
</dbReference>
<dbReference type="InterPro" id="IPR028082">
    <property type="entry name" value="Peripla_BP_I"/>
</dbReference>
<dbReference type="InterPro" id="IPR001789">
    <property type="entry name" value="Sig_transdc_resp-reg_receiver"/>
</dbReference>
<dbReference type="CDD" id="cd06308">
    <property type="entry name" value="PBP1_sensor_kinase-like"/>
    <property type="match status" value="1"/>
</dbReference>
<evidence type="ECO:0000313" key="14">
    <source>
        <dbReference type="Proteomes" id="UP000616346"/>
    </source>
</evidence>
<keyword evidence="4" id="KW-0805">Transcription regulation</keyword>
<evidence type="ECO:0000256" key="4">
    <source>
        <dbReference type="ARBA" id="ARBA00023015"/>
    </source>
</evidence>
<dbReference type="Pfam" id="PF02518">
    <property type="entry name" value="HATPase_c"/>
    <property type="match status" value="1"/>
</dbReference>
<dbReference type="Gene3D" id="3.30.565.10">
    <property type="entry name" value="Histidine kinase-like ATPase, C-terminal domain"/>
    <property type="match status" value="1"/>
</dbReference>
<dbReference type="Pfam" id="PF13407">
    <property type="entry name" value="Peripla_BP_4"/>
    <property type="match status" value="1"/>
</dbReference>
<protein>
    <recommendedName>
        <fullName evidence="2">histidine kinase</fullName>
        <ecNumber evidence="2">2.7.13.3</ecNumber>
    </recommendedName>
</protein>
<comment type="caution">
    <text evidence="13">The sequence shown here is derived from an EMBL/GenBank/DDBJ whole genome shotgun (WGS) entry which is preliminary data.</text>
</comment>
<keyword evidence="9" id="KW-0472">Membrane</keyword>
<dbReference type="SMART" id="SM00387">
    <property type="entry name" value="HATPase_c"/>
    <property type="match status" value="1"/>
</dbReference>
<evidence type="ECO:0000256" key="3">
    <source>
        <dbReference type="ARBA" id="ARBA00022553"/>
    </source>
</evidence>
<dbReference type="CDD" id="cd00082">
    <property type="entry name" value="HisKA"/>
    <property type="match status" value="1"/>
</dbReference>
<dbReference type="PANTHER" id="PTHR43547:SF2">
    <property type="entry name" value="HYBRID SIGNAL TRANSDUCTION HISTIDINE KINASE C"/>
    <property type="match status" value="1"/>
</dbReference>
<dbReference type="CDD" id="cd00075">
    <property type="entry name" value="HATPase"/>
    <property type="match status" value="1"/>
</dbReference>
<dbReference type="EMBL" id="JACSPQ010000006">
    <property type="protein sequence ID" value="MBD8002188.1"/>
    <property type="molecule type" value="Genomic_DNA"/>
</dbReference>
<evidence type="ECO:0000256" key="9">
    <source>
        <dbReference type="SAM" id="Phobius"/>
    </source>
</evidence>
<dbReference type="InterPro" id="IPR036890">
    <property type="entry name" value="HATPase_C_sf"/>
</dbReference>
<dbReference type="Gene3D" id="3.40.50.2300">
    <property type="match status" value="3"/>
</dbReference>
<name>A0ABR8VBP7_9BACT</name>
<dbReference type="InterPro" id="IPR018060">
    <property type="entry name" value="HTH_AraC"/>
</dbReference>
<dbReference type="Gene3D" id="1.10.10.60">
    <property type="entry name" value="Homeodomain-like"/>
    <property type="match status" value="1"/>
</dbReference>
<feature type="modified residue" description="4-aspartylphosphate" evidence="7">
    <location>
        <position position="713"/>
    </location>
</feature>
<dbReference type="InterPro" id="IPR018062">
    <property type="entry name" value="HTH_AraC-typ_CS"/>
</dbReference>
<dbReference type="InterPro" id="IPR025997">
    <property type="entry name" value="SBP_2_dom"/>
</dbReference>
<dbReference type="PRINTS" id="PR00344">
    <property type="entry name" value="BCTRLSENSOR"/>
</dbReference>
<dbReference type="Gene3D" id="1.10.287.130">
    <property type="match status" value="1"/>
</dbReference>
<dbReference type="InterPro" id="IPR003594">
    <property type="entry name" value="HATPase_dom"/>
</dbReference>
<evidence type="ECO:0000259" key="10">
    <source>
        <dbReference type="PROSITE" id="PS01124"/>
    </source>
</evidence>
<keyword evidence="5" id="KW-0238">DNA-binding</keyword>
<organism evidence="13 14">
    <name type="scientific">Phocaeicola faecium</name>
    <dbReference type="NCBI Taxonomy" id="2762213"/>
    <lineage>
        <taxon>Bacteria</taxon>
        <taxon>Pseudomonadati</taxon>
        <taxon>Bacteroidota</taxon>
        <taxon>Bacteroidia</taxon>
        <taxon>Bacteroidales</taxon>
        <taxon>Bacteroidaceae</taxon>
        <taxon>Phocaeicola</taxon>
    </lineage>
</organism>
<evidence type="ECO:0000256" key="2">
    <source>
        <dbReference type="ARBA" id="ARBA00012438"/>
    </source>
</evidence>
<feature type="domain" description="HTH araC/xylS-type" evidence="10">
    <location>
        <begin position="811"/>
        <end position="910"/>
    </location>
</feature>
<dbReference type="InterPro" id="IPR011006">
    <property type="entry name" value="CheY-like_superfamily"/>
</dbReference>
<gene>
    <name evidence="13" type="ORF">H9626_08160</name>
</gene>
<evidence type="ECO:0000256" key="1">
    <source>
        <dbReference type="ARBA" id="ARBA00000085"/>
    </source>
</evidence>
<sequence length="914" mass="103683">MKQFFALCFTFLFLCSSCSQKDEHYLIGVSQCSEDEWRTQMNKEITREALFYPQAEVKIKTAKDDNRKQIEDIKEFIREGVDLLVVAPNEADAIAPIIEEVFDAGIPVVLVDRKIHSEKYTAYVGADNYEIGKRVGTYIANRLRGKGQIVEITGLKGSTPAVERHRGMMESLAETPDIKIIATADAKWFQQDAEKAVDSILPQHKQIDLIFAQNDRMAIGAYRSAARQGKTKDIAFVGIDAVWSEGYGVDRVAAGELDATFIYPTGGDRVIQVAMAILQGKPYVRDTNLSTALVNRSNARIMQMQTEHILQLDQKIEILDNQLDAYFLRYSAQRMFLYACIIILVLVGALLVLMTKAFWTKNRMNAELSKQKSQLEEQRDQLISLSHQLEEATHAKLAFFTNVSHDFRTPLTLIADPVSQLESSTNLNEHERALLNIVRKNVTVLLRLINQILDFRKFENGKLSLHLSEFNIDKEMKEWTEAFRTLSYRKHIHFEVTTDNSPKDYQMIADAEKLERITYNLLSNAFKFTPENGHISVALSQFSHEGNDWLRLQVTDSGIGMSAEHVQHIFERFYQIDVHHAGSGIGLALVKAFVEMHHGHIQVESGEKKGTAFTIEIPMKQAGTLAEGLERNAVLTNLKEGAVLDADLETIRRNTETVMSGNKETILVIDDNQDVRNYVKLLLQTQYTVIEAADGQEGIKQAMKYVPDAIICDVMMPIMDGMECCRRLKSEIQTSHIPIMMLTAYAMDEQKIQGYECGADSYITKPFSAQMLKVRLRNLIENRHRLQTFFGDQTSPTQKTPLNETDKGFVEKLRRLIETNMANASVSVEDLGEQIGLSRTQLYRKTKVLTGYSPNELLRIARLKKAAALLASTEKTISEITYEVGFTSPSYFTRCYKDYFGESPTDFLRRKKGE</sequence>
<dbReference type="SMART" id="SM00388">
    <property type="entry name" value="HisKA"/>
    <property type="match status" value="1"/>
</dbReference>
<evidence type="ECO:0000313" key="13">
    <source>
        <dbReference type="EMBL" id="MBD8002188.1"/>
    </source>
</evidence>
<comment type="catalytic activity">
    <reaction evidence="1">
        <text>ATP + protein L-histidine = ADP + protein N-phospho-L-histidine.</text>
        <dbReference type="EC" id="2.7.13.3"/>
    </reaction>
</comment>
<dbReference type="Pfam" id="PF00072">
    <property type="entry name" value="Response_reg"/>
    <property type="match status" value="1"/>
</dbReference>
<feature type="transmembrane region" description="Helical" evidence="9">
    <location>
        <begin position="335"/>
        <end position="354"/>
    </location>
</feature>
<keyword evidence="14" id="KW-1185">Reference proteome</keyword>
<feature type="domain" description="Histidine kinase" evidence="11">
    <location>
        <begin position="402"/>
        <end position="621"/>
    </location>
</feature>
<evidence type="ECO:0000256" key="8">
    <source>
        <dbReference type="SAM" id="Coils"/>
    </source>
</evidence>
<dbReference type="SUPFAM" id="SSF53822">
    <property type="entry name" value="Periplasmic binding protein-like I"/>
    <property type="match status" value="1"/>
</dbReference>
<evidence type="ECO:0000256" key="5">
    <source>
        <dbReference type="ARBA" id="ARBA00023125"/>
    </source>
</evidence>
<evidence type="ECO:0000259" key="12">
    <source>
        <dbReference type="PROSITE" id="PS50110"/>
    </source>
</evidence>
<proteinExistence type="predicted"/>
<dbReference type="SMART" id="SM00448">
    <property type="entry name" value="REC"/>
    <property type="match status" value="1"/>
</dbReference>
<evidence type="ECO:0000256" key="7">
    <source>
        <dbReference type="PROSITE-ProRule" id="PRU00169"/>
    </source>
</evidence>
<feature type="domain" description="Response regulatory" evidence="12">
    <location>
        <begin position="665"/>
        <end position="780"/>
    </location>
</feature>
<dbReference type="SMART" id="SM00342">
    <property type="entry name" value="HTH_ARAC"/>
    <property type="match status" value="1"/>
</dbReference>
<dbReference type="Pfam" id="PF00512">
    <property type="entry name" value="HisKA"/>
    <property type="match status" value="1"/>
</dbReference>
<accession>A0ABR8VBP7</accession>
<keyword evidence="3 7" id="KW-0597">Phosphoprotein</keyword>
<dbReference type="PROSITE" id="PS50110">
    <property type="entry name" value="RESPONSE_REGULATORY"/>
    <property type="match status" value="1"/>
</dbReference>
<keyword evidence="8" id="KW-0175">Coiled coil</keyword>
<keyword evidence="9" id="KW-0812">Transmembrane</keyword>
<reference evidence="13 14" key="1">
    <citation type="submission" date="2020-08" db="EMBL/GenBank/DDBJ databases">
        <title>A Genomic Blueprint of the Chicken Gut Microbiome.</title>
        <authorList>
            <person name="Gilroy R."/>
            <person name="Ravi A."/>
            <person name="Getino M."/>
            <person name="Pursley I."/>
            <person name="Horton D.L."/>
            <person name="Alikhan N.-F."/>
            <person name="Baker D."/>
            <person name="Gharbi K."/>
            <person name="Hall N."/>
            <person name="Watson M."/>
            <person name="Adriaenssens E.M."/>
            <person name="Foster-Nyarko E."/>
            <person name="Jarju S."/>
            <person name="Secka A."/>
            <person name="Antonio M."/>
            <person name="Oren A."/>
            <person name="Chaudhuri R."/>
            <person name="La Ragione R.M."/>
            <person name="Hildebrand F."/>
            <person name="Pallen M.J."/>
        </authorList>
    </citation>
    <scope>NUCLEOTIDE SEQUENCE [LARGE SCALE GENOMIC DNA]</scope>
    <source>
        <strain evidence="13 14">Sa1YUN3</strain>
    </source>
</reference>
<evidence type="ECO:0000259" key="11">
    <source>
        <dbReference type="PROSITE" id="PS50109"/>
    </source>
</evidence>
<dbReference type="SUPFAM" id="SSF52172">
    <property type="entry name" value="CheY-like"/>
    <property type="match status" value="1"/>
</dbReference>
<dbReference type="Gene3D" id="6.10.250.850">
    <property type="match status" value="1"/>
</dbReference>
<dbReference type="EC" id="2.7.13.3" evidence="2"/>
<dbReference type="SUPFAM" id="SSF46689">
    <property type="entry name" value="Homeodomain-like"/>
    <property type="match status" value="1"/>
</dbReference>
<dbReference type="Proteomes" id="UP000616346">
    <property type="component" value="Unassembled WGS sequence"/>
</dbReference>
<dbReference type="InterPro" id="IPR004358">
    <property type="entry name" value="Sig_transdc_His_kin-like_C"/>
</dbReference>
<dbReference type="SUPFAM" id="SSF47384">
    <property type="entry name" value="Homodimeric domain of signal transducing histidine kinase"/>
    <property type="match status" value="1"/>
</dbReference>